<evidence type="ECO:0000313" key="3">
    <source>
        <dbReference type="Proteomes" id="UP000621210"/>
    </source>
</evidence>
<feature type="compositionally biased region" description="Polar residues" evidence="1">
    <location>
        <begin position="159"/>
        <end position="170"/>
    </location>
</feature>
<dbReference type="Proteomes" id="UP000621210">
    <property type="component" value="Unassembled WGS sequence"/>
</dbReference>
<reference evidence="2" key="1">
    <citation type="submission" date="2020-09" db="EMBL/GenBank/DDBJ databases">
        <title>Streptomyces grisecoloratus sp. nov., isolated from cotton soil.</title>
        <authorList>
            <person name="Xing L."/>
        </authorList>
    </citation>
    <scope>NUCLEOTIDE SEQUENCE</scope>
    <source>
        <strain evidence="2">TRM S81-3</strain>
    </source>
</reference>
<keyword evidence="3" id="KW-1185">Reference proteome</keyword>
<evidence type="ECO:0000313" key="2">
    <source>
        <dbReference type="EMBL" id="MBD0422997.1"/>
    </source>
</evidence>
<name>A0A926LAA5_9ACTN</name>
<dbReference type="AlphaFoldDB" id="A0A926LAA5"/>
<reference evidence="2" key="2">
    <citation type="submission" date="2020-09" db="EMBL/GenBank/DDBJ databases">
        <authorList>
            <person name="Luo X."/>
        </authorList>
    </citation>
    <scope>NUCLEOTIDE SEQUENCE</scope>
    <source>
        <strain evidence="2">TRM S81-3</strain>
    </source>
</reference>
<gene>
    <name evidence="2" type="ORF">H0H10_28235</name>
</gene>
<proteinExistence type="predicted"/>
<dbReference type="EMBL" id="JACVQF010000220">
    <property type="protein sequence ID" value="MBD0422997.1"/>
    <property type="molecule type" value="Genomic_DNA"/>
</dbReference>
<sequence length="170" mass="18390">MNLQEAADRAEQILDGTLAGIKPEVEAARGPSSDSVCTDRKNDGVGTKTVTRRRYVMTIISEDRRGNFLGVIERQWKRNGYEITSVRRNKEMPAIFASTPEGFRVSLEIGYKGQASFVVTSPCATESEVTEAPREPIDPDSPAGKGLPYAHSDFWSADTPLSSPSPGAGG</sequence>
<comment type="caution">
    <text evidence="2">The sequence shown here is derived from an EMBL/GenBank/DDBJ whole genome shotgun (WGS) entry which is preliminary data.</text>
</comment>
<evidence type="ECO:0000256" key="1">
    <source>
        <dbReference type="SAM" id="MobiDB-lite"/>
    </source>
</evidence>
<protein>
    <submittedName>
        <fullName evidence="2">Uncharacterized protein</fullName>
    </submittedName>
</protein>
<organism evidence="2 3">
    <name type="scientific">Streptomyces griseicoloratus</name>
    <dbReference type="NCBI Taxonomy" id="2752516"/>
    <lineage>
        <taxon>Bacteria</taxon>
        <taxon>Bacillati</taxon>
        <taxon>Actinomycetota</taxon>
        <taxon>Actinomycetes</taxon>
        <taxon>Kitasatosporales</taxon>
        <taxon>Streptomycetaceae</taxon>
        <taxon>Streptomyces</taxon>
    </lineage>
</organism>
<feature type="region of interest" description="Disordered" evidence="1">
    <location>
        <begin position="125"/>
        <end position="170"/>
    </location>
</feature>
<accession>A0A926LAA5</accession>